<proteinExistence type="predicted"/>
<dbReference type="VEuPathDB" id="VectorBase:AMAM000541"/>
<keyword evidence="2" id="KW-1185">Reference proteome</keyword>
<sequence>MMMAMATLNGAISDRVYSRWVSERVGLSIRAKEAWGRQVGEVVYYGETFKIRSTTMGCERWPRLTMNDLFRSFDRSFDDALAMSTNRLSMYIFITPGCVLQIHV</sequence>
<protein>
    <submittedName>
        <fullName evidence="1">Uncharacterized protein</fullName>
    </submittedName>
</protein>
<dbReference type="AlphaFoldDB" id="A0A182S6C3"/>
<evidence type="ECO:0000313" key="2">
    <source>
        <dbReference type="Proteomes" id="UP000075901"/>
    </source>
</evidence>
<dbReference type="EnsemblMetazoa" id="AMAM000541-RA">
    <property type="protein sequence ID" value="AMAM000541-PA"/>
    <property type="gene ID" value="AMAM000541"/>
</dbReference>
<organism evidence="1 2">
    <name type="scientific">Anopheles maculatus</name>
    <dbReference type="NCBI Taxonomy" id="74869"/>
    <lineage>
        <taxon>Eukaryota</taxon>
        <taxon>Metazoa</taxon>
        <taxon>Ecdysozoa</taxon>
        <taxon>Arthropoda</taxon>
        <taxon>Hexapoda</taxon>
        <taxon>Insecta</taxon>
        <taxon>Pterygota</taxon>
        <taxon>Neoptera</taxon>
        <taxon>Endopterygota</taxon>
        <taxon>Diptera</taxon>
        <taxon>Nematocera</taxon>
        <taxon>Culicoidea</taxon>
        <taxon>Culicidae</taxon>
        <taxon>Anophelinae</taxon>
        <taxon>Anopheles</taxon>
        <taxon>Anopheles maculatus group</taxon>
    </lineage>
</organism>
<dbReference type="Proteomes" id="UP000075901">
    <property type="component" value="Unassembled WGS sequence"/>
</dbReference>
<reference evidence="1" key="2">
    <citation type="submission" date="2020-05" db="UniProtKB">
        <authorList>
            <consortium name="EnsemblMetazoa"/>
        </authorList>
    </citation>
    <scope>IDENTIFICATION</scope>
    <source>
        <strain evidence="1">maculatus3</strain>
    </source>
</reference>
<accession>A0A182S6C3</accession>
<evidence type="ECO:0000313" key="1">
    <source>
        <dbReference type="EnsemblMetazoa" id="AMAM000541-PA"/>
    </source>
</evidence>
<reference evidence="2" key="1">
    <citation type="submission" date="2013-09" db="EMBL/GenBank/DDBJ databases">
        <title>The Genome Sequence of Anopheles maculatus species B.</title>
        <authorList>
            <consortium name="The Broad Institute Genomics Platform"/>
            <person name="Neafsey D.E."/>
            <person name="Besansky N."/>
            <person name="Howell P."/>
            <person name="Walton C."/>
            <person name="Young S.K."/>
            <person name="Zeng Q."/>
            <person name="Gargeya S."/>
            <person name="Fitzgerald M."/>
            <person name="Haas B."/>
            <person name="Abouelleil A."/>
            <person name="Allen A.W."/>
            <person name="Alvarado L."/>
            <person name="Arachchi H.M."/>
            <person name="Berlin A.M."/>
            <person name="Chapman S.B."/>
            <person name="Gainer-Dewar J."/>
            <person name="Goldberg J."/>
            <person name="Griggs A."/>
            <person name="Gujja S."/>
            <person name="Hansen M."/>
            <person name="Howarth C."/>
            <person name="Imamovic A."/>
            <person name="Ireland A."/>
            <person name="Larimer J."/>
            <person name="McCowan C."/>
            <person name="Murphy C."/>
            <person name="Pearson M."/>
            <person name="Poon T.W."/>
            <person name="Priest M."/>
            <person name="Roberts A."/>
            <person name="Saif S."/>
            <person name="Shea T."/>
            <person name="Sisk P."/>
            <person name="Sykes S."/>
            <person name="Wortman J."/>
            <person name="Nusbaum C."/>
            <person name="Birren B."/>
        </authorList>
    </citation>
    <scope>NUCLEOTIDE SEQUENCE [LARGE SCALE GENOMIC DNA]</scope>
    <source>
        <strain evidence="2">maculatus3</strain>
    </source>
</reference>
<name>A0A182S6C3_9DIPT</name>